<dbReference type="RefSeq" id="WP_171655927.1">
    <property type="nucleotide sequence ID" value="NZ_WHOD01000119.1"/>
</dbReference>
<name>A0A972K2F5_9BACL</name>
<dbReference type="InterPro" id="IPR013078">
    <property type="entry name" value="His_Pase_superF_clade-1"/>
</dbReference>
<dbReference type="EMBL" id="WHOD01000119">
    <property type="protein sequence ID" value="NOU97689.1"/>
    <property type="molecule type" value="Genomic_DNA"/>
</dbReference>
<gene>
    <name evidence="1" type="ORF">GC093_31335</name>
</gene>
<dbReference type="Pfam" id="PF00300">
    <property type="entry name" value="His_Phos_1"/>
    <property type="match status" value="1"/>
</dbReference>
<dbReference type="SUPFAM" id="SSF53254">
    <property type="entry name" value="Phosphoglycerate mutase-like"/>
    <property type="match status" value="1"/>
</dbReference>
<accession>A0A972K2F5</accession>
<sequence length="197" mass="22303">MEIVFVRHGHGEHMVHIPASYNVADPGLTQQGVEEAARLRLTLPLTEQDAVIASPTRCSLQTAQLWCTGTNAARFIHPAIGPRQFPNRYDFTTMPCDSTLEPPRLIELFSDFLLPTDIPAYLWLQGINTVPSFLFEKWADQFIAWCKRLDKTKVHIVSHDGTIASYVEYIRRGKQSRDDLPGRSEQVGLTGWKQLSI</sequence>
<protein>
    <submittedName>
        <fullName evidence="1">Histidine phosphatase family protein</fullName>
    </submittedName>
</protein>
<dbReference type="InterPro" id="IPR029033">
    <property type="entry name" value="His_PPase_superfam"/>
</dbReference>
<evidence type="ECO:0000313" key="2">
    <source>
        <dbReference type="Proteomes" id="UP000641588"/>
    </source>
</evidence>
<dbReference type="SMART" id="SM00855">
    <property type="entry name" value="PGAM"/>
    <property type="match status" value="1"/>
</dbReference>
<organism evidence="1 2">
    <name type="scientific">Paenibacillus foliorum</name>
    <dbReference type="NCBI Taxonomy" id="2654974"/>
    <lineage>
        <taxon>Bacteria</taxon>
        <taxon>Bacillati</taxon>
        <taxon>Bacillota</taxon>
        <taxon>Bacilli</taxon>
        <taxon>Bacillales</taxon>
        <taxon>Paenibacillaceae</taxon>
        <taxon>Paenibacillus</taxon>
    </lineage>
</organism>
<evidence type="ECO:0000313" key="1">
    <source>
        <dbReference type="EMBL" id="NOU97689.1"/>
    </source>
</evidence>
<dbReference type="Proteomes" id="UP000641588">
    <property type="component" value="Unassembled WGS sequence"/>
</dbReference>
<dbReference type="Gene3D" id="3.40.50.1240">
    <property type="entry name" value="Phosphoglycerate mutase-like"/>
    <property type="match status" value="1"/>
</dbReference>
<dbReference type="AlphaFoldDB" id="A0A972K2F5"/>
<comment type="caution">
    <text evidence="1">The sequence shown here is derived from an EMBL/GenBank/DDBJ whole genome shotgun (WGS) entry which is preliminary data.</text>
</comment>
<keyword evidence="2" id="KW-1185">Reference proteome</keyword>
<reference evidence="1" key="1">
    <citation type="submission" date="2019-10" db="EMBL/GenBank/DDBJ databases">
        <title>Description of Paenibacillus glebae sp. nov.</title>
        <authorList>
            <person name="Carlier A."/>
            <person name="Qi S."/>
        </authorList>
    </citation>
    <scope>NUCLEOTIDE SEQUENCE</scope>
    <source>
        <strain evidence="1">LMG 31456</strain>
    </source>
</reference>
<proteinExistence type="predicted"/>